<dbReference type="SUPFAM" id="SSF49354">
    <property type="entry name" value="PapD-like"/>
    <property type="match status" value="1"/>
</dbReference>
<dbReference type="InterPro" id="IPR000535">
    <property type="entry name" value="MSP_dom"/>
</dbReference>
<accession>A0A4P9XC60</accession>
<dbReference type="InterPro" id="IPR013783">
    <property type="entry name" value="Ig-like_fold"/>
</dbReference>
<evidence type="ECO:0000256" key="1">
    <source>
        <dbReference type="SAM" id="Phobius"/>
    </source>
</evidence>
<proteinExistence type="predicted"/>
<protein>
    <recommendedName>
        <fullName evidence="2">MSP domain-containing protein</fullName>
    </recommendedName>
</protein>
<dbReference type="PROSITE" id="PS50202">
    <property type="entry name" value="MSP"/>
    <property type="match status" value="1"/>
</dbReference>
<dbReference type="STRING" id="1555241.A0A4P9XC60"/>
<dbReference type="InterPro" id="IPR008962">
    <property type="entry name" value="PapD-like_sf"/>
</dbReference>
<evidence type="ECO:0000313" key="3">
    <source>
        <dbReference type="EMBL" id="RKP03027.1"/>
    </source>
</evidence>
<feature type="domain" description="MSP" evidence="2">
    <location>
        <begin position="1"/>
        <end position="120"/>
    </location>
</feature>
<organism evidence="3 4">
    <name type="scientific">Caulochytrium protostelioides</name>
    <dbReference type="NCBI Taxonomy" id="1555241"/>
    <lineage>
        <taxon>Eukaryota</taxon>
        <taxon>Fungi</taxon>
        <taxon>Fungi incertae sedis</taxon>
        <taxon>Chytridiomycota</taxon>
        <taxon>Chytridiomycota incertae sedis</taxon>
        <taxon>Chytridiomycetes</taxon>
        <taxon>Caulochytriales</taxon>
        <taxon>Caulochytriaceae</taxon>
        <taxon>Caulochytrium</taxon>
    </lineage>
</organism>
<dbReference type="AlphaFoldDB" id="A0A4P9XC60"/>
<feature type="transmembrane region" description="Helical" evidence="1">
    <location>
        <begin position="143"/>
        <end position="160"/>
    </location>
</feature>
<evidence type="ECO:0000259" key="2">
    <source>
        <dbReference type="PROSITE" id="PS50202"/>
    </source>
</evidence>
<dbReference type="OrthoDB" id="75724at2759"/>
<gene>
    <name evidence="3" type="ORF">CXG81DRAFT_24338</name>
</gene>
<reference evidence="4" key="1">
    <citation type="journal article" date="2018" name="Nat. Microbiol.">
        <title>Leveraging single-cell genomics to expand the fungal tree of life.</title>
        <authorList>
            <person name="Ahrendt S.R."/>
            <person name="Quandt C.A."/>
            <person name="Ciobanu D."/>
            <person name="Clum A."/>
            <person name="Salamov A."/>
            <person name="Andreopoulos B."/>
            <person name="Cheng J.F."/>
            <person name="Woyke T."/>
            <person name="Pelin A."/>
            <person name="Henrissat B."/>
            <person name="Reynolds N.K."/>
            <person name="Benny G.L."/>
            <person name="Smith M.E."/>
            <person name="James T.Y."/>
            <person name="Grigoriev I.V."/>
        </authorList>
    </citation>
    <scope>NUCLEOTIDE SEQUENCE [LARGE SCALE GENOMIC DNA]</scope>
    <source>
        <strain evidence="4">ATCC 52028</strain>
    </source>
</reference>
<name>A0A4P9XC60_9FUNG</name>
<keyword evidence="1" id="KW-0812">Transmembrane</keyword>
<dbReference type="EMBL" id="ML014130">
    <property type="protein sequence ID" value="RKP03027.1"/>
    <property type="molecule type" value="Genomic_DNA"/>
</dbReference>
<evidence type="ECO:0000313" key="4">
    <source>
        <dbReference type="Proteomes" id="UP000274922"/>
    </source>
</evidence>
<dbReference type="Gene3D" id="2.60.40.10">
    <property type="entry name" value="Immunoglobulins"/>
    <property type="match status" value="1"/>
</dbReference>
<sequence>MTNSPSLLSTNPACFEFFGTKSGGSVSKLTLKNDSKDICGYKLKTNAAQRYSVHPVLGHLRPGESVDVRVRTFQPISAADRFMIQTTILSASEADTLDSTKWRQIAPSRIVETIVECKASKQSDADVAANAPLQHAKQSGSSFYVLVLAALVIAAAAYYYQMHLAVPVHLAKKAASAAKAAANHATAAAAAHRATAAAAAAQ</sequence>
<keyword evidence="4" id="KW-1185">Reference proteome</keyword>
<dbReference type="Proteomes" id="UP000274922">
    <property type="component" value="Unassembled WGS sequence"/>
</dbReference>
<dbReference type="Pfam" id="PF00635">
    <property type="entry name" value="Motile_Sperm"/>
    <property type="match status" value="1"/>
</dbReference>
<keyword evidence="1" id="KW-0472">Membrane</keyword>
<keyword evidence="1" id="KW-1133">Transmembrane helix</keyword>